<protein>
    <submittedName>
        <fullName evidence="3">Integrase zinc-binding domain-containing protein</fullName>
    </submittedName>
</protein>
<dbReference type="Proteomes" id="UP000887565">
    <property type="component" value="Unplaced"/>
</dbReference>
<proteinExistence type="predicted"/>
<dbReference type="Gene3D" id="1.10.340.70">
    <property type="match status" value="1"/>
</dbReference>
<dbReference type="WBParaSite" id="nRc.2.0.1.t42300-RA">
    <property type="protein sequence ID" value="nRc.2.0.1.t42300-RA"/>
    <property type="gene ID" value="nRc.2.0.1.g42300"/>
</dbReference>
<evidence type="ECO:0000313" key="3">
    <source>
        <dbReference type="WBParaSite" id="nRc.2.0.1.t42300-RA"/>
    </source>
</evidence>
<feature type="domain" description="Integrase zinc-binding" evidence="1">
    <location>
        <begin position="224"/>
        <end position="281"/>
    </location>
</feature>
<name>A0A915KTQ0_ROMCU</name>
<keyword evidence="2" id="KW-1185">Reference proteome</keyword>
<sequence>MSLYCLSYALFDIAVPNGPRTARKGITQSIVDNFMFKLKESPDPAMLQATSNKSVSSEGVPELASMHQMSLTYKQGLNNLDEACGETFIKLQHKMRTMEKDSNENSSQIQKVTHFMVSAAESSILNEEETSELIGVLTNNADLFIEATGEWKFHEEFPNNWSIGQWEDEFCVNFCRYLALNQSSNESKLTEATLREAKIFVLADENQLYQLKFSNNELWQLVLPLKHCKLILEYYHDFLLDCQLLMIKTLSMIQDKYWWPLMGIYVQNWVRSCKIFQAVKENNSTECPLNSIKSGKMIDLIAIDVLQLPETESKNK</sequence>
<dbReference type="InterPro" id="IPR041588">
    <property type="entry name" value="Integrase_H2C2"/>
</dbReference>
<dbReference type="Pfam" id="PF17921">
    <property type="entry name" value="Integrase_H2C2"/>
    <property type="match status" value="1"/>
</dbReference>
<evidence type="ECO:0000259" key="1">
    <source>
        <dbReference type="Pfam" id="PF17921"/>
    </source>
</evidence>
<organism evidence="2 3">
    <name type="scientific">Romanomermis culicivorax</name>
    <name type="common">Nematode worm</name>
    <dbReference type="NCBI Taxonomy" id="13658"/>
    <lineage>
        <taxon>Eukaryota</taxon>
        <taxon>Metazoa</taxon>
        <taxon>Ecdysozoa</taxon>
        <taxon>Nematoda</taxon>
        <taxon>Enoplea</taxon>
        <taxon>Dorylaimia</taxon>
        <taxon>Mermithida</taxon>
        <taxon>Mermithoidea</taxon>
        <taxon>Mermithidae</taxon>
        <taxon>Romanomermis</taxon>
    </lineage>
</organism>
<reference evidence="3" key="1">
    <citation type="submission" date="2022-11" db="UniProtKB">
        <authorList>
            <consortium name="WormBaseParasite"/>
        </authorList>
    </citation>
    <scope>IDENTIFICATION</scope>
</reference>
<evidence type="ECO:0000313" key="2">
    <source>
        <dbReference type="Proteomes" id="UP000887565"/>
    </source>
</evidence>
<dbReference type="AlphaFoldDB" id="A0A915KTQ0"/>
<accession>A0A915KTQ0</accession>